<dbReference type="FunFam" id="2.40.30.10:FF:000008">
    <property type="entry name" value="Translation initiation factor IF-2"/>
    <property type="match status" value="1"/>
</dbReference>
<dbReference type="HAMAP" id="MF_00100_B">
    <property type="entry name" value="IF_2_B"/>
    <property type="match status" value="1"/>
</dbReference>
<evidence type="ECO:0000256" key="4">
    <source>
        <dbReference type="ARBA" id="ARBA00022540"/>
    </source>
</evidence>
<dbReference type="PANTHER" id="PTHR43381:SF5">
    <property type="entry name" value="TR-TYPE G DOMAIN-CONTAINING PROTEIN"/>
    <property type="match status" value="1"/>
</dbReference>
<dbReference type="InterPro" id="IPR006847">
    <property type="entry name" value="IF2_N"/>
</dbReference>
<comment type="subcellular location">
    <subcellularLocation>
        <location evidence="1">Cytoplasm</location>
    </subcellularLocation>
</comment>
<dbReference type="InterPro" id="IPR044145">
    <property type="entry name" value="IF2_II"/>
</dbReference>
<evidence type="ECO:0000256" key="8">
    <source>
        <dbReference type="SAM" id="MobiDB-lite"/>
    </source>
</evidence>
<keyword evidence="4 10" id="KW-0396">Initiation factor</keyword>
<evidence type="ECO:0000256" key="7">
    <source>
        <dbReference type="ARBA" id="ARBA00023134"/>
    </source>
</evidence>
<feature type="compositionally biased region" description="Basic and acidic residues" evidence="8">
    <location>
        <begin position="104"/>
        <end position="132"/>
    </location>
</feature>
<comment type="similarity">
    <text evidence="2">Belongs to the TRAFAC class translation factor GTPase superfamily. Classic translation factor GTPase family. IF-2 subfamily.</text>
</comment>
<dbReference type="PROSITE" id="PS01176">
    <property type="entry name" value="IF2"/>
    <property type="match status" value="1"/>
</dbReference>
<dbReference type="FunFam" id="2.40.30.10:FF:000007">
    <property type="entry name" value="Translation initiation factor IF-2"/>
    <property type="match status" value="1"/>
</dbReference>
<dbReference type="FunFam" id="3.40.50.300:FF:000019">
    <property type="entry name" value="Translation initiation factor IF-2"/>
    <property type="match status" value="1"/>
</dbReference>
<keyword evidence="7" id="KW-0342">GTP-binding</keyword>
<accession>A0A3B1CAS0</accession>
<dbReference type="FunFam" id="3.40.50.10050:FF:000001">
    <property type="entry name" value="Translation initiation factor IF-2"/>
    <property type="match status" value="1"/>
</dbReference>
<dbReference type="Gene3D" id="1.10.10.2480">
    <property type="match status" value="1"/>
</dbReference>
<dbReference type="InterPro" id="IPR015760">
    <property type="entry name" value="TIF_IF2"/>
</dbReference>
<dbReference type="InterPro" id="IPR009000">
    <property type="entry name" value="Transl_B-barrel_sf"/>
</dbReference>
<dbReference type="Pfam" id="PF00009">
    <property type="entry name" value="GTP_EFTU"/>
    <property type="match status" value="1"/>
</dbReference>
<dbReference type="AlphaFoldDB" id="A0A3B1CAS0"/>
<dbReference type="Gene3D" id="3.40.50.300">
    <property type="entry name" value="P-loop containing nucleotide triphosphate hydrolases"/>
    <property type="match status" value="1"/>
</dbReference>
<keyword evidence="6" id="KW-0648">Protein biosynthesis</keyword>
<dbReference type="GO" id="GO:0005525">
    <property type="term" value="F:GTP binding"/>
    <property type="evidence" value="ECO:0007669"/>
    <property type="project" value="UniProtKB-KW"/>
</dbReference>
<dbReference type="Gene3D" id="3.40.50.10050">
    <property type="entry name" value="Translation initiation factor IF- 2, domain 3"/>
    <property type="match status" value="1"/>
</dbReference>
<reference evidence="10" key="1">
    <citation type="submission" date="2018-06" db="EMBL/GenBank/DDBJ databases">
        <authorList>
            <person name="Zhirakovskaya E."/>
        </authorList>
    </citation>
    <scope>NUCLEOTIDE SEQUENCE</scope>
</reference>
<dbReference type="CDD" id="cd03692">
    <property type="entry name" value="mtIF2_IVc"/>
    <property type="match status" value="1"/>
</dbReference>
<dbReference type="CDD" id="cd03702">
    <property type="entry name" value="IF2_mtIF2_II"/>
    <property type="match status" value="1"/>
</dbReference>
<dbReference type="SUPFAM" id="SSF52156">
    <property type="entry name" value="Initiation factor IF2/eIF5b, domain 3"/>
    <property type="match status" value="1"/>
</dbReference>
<dbReference type="GO" id="GO:0003924">
    <property type="term" value="F:GTPase activity"/>
    <property type="evidence" value="ECO:0007669"/>
    <property type="project" value="InterPro"/>
</dbReference>
<dbReference type="NCBIfam" id="TIGR00231">
    <property type="entry name" value="small_GTP"/>
    <property type="match status" value="1"/>
</dbReference>
<keyword evidence="5" id="KW-0547">Nucleotide-binding</keyword>
<dbReference type="InterPro" id="IPR053905">
    <property type="entry name" value="EF-G-like_DII"/>
</dbReference>
<evidence type="ECO:0000259" key="9">
    <source>
        <dbReference type="PROSITE" id="PS51722"/>
    </source>
</evidence>
<feature type="domain" description="Tr-type G" evidence="9">
    <location>
        <begin position="317"/>
        <end position="486"/>
    </location>
</feature>
<feature type="region of interest" description="Disordered" evidence="8">
    <location>
        <begin position="55"/>
        <end position="234"/>
    </location>
</feature>
<dbReference type="NCBIfam" id="TIGR00487">
    <property type="entry name" value="IF-2"/>
    <property type="match status" value="1"/>
</dbReference>
<dbReference type="PROSITE" id="PS51722">
    <property type="entry name" value="G_TR_2"/>
    <property type="match status" value="1"/>
</dbReference>
<dbReference type="SUPFAM" id="SSF52540">
    <property type="entry name" value="P-loop containing nucleoside triphosphate hydrolases"/>
    <property type="match status" value="1"/>
</dbReference>
<dbReference type="Pfam" id="PF11987">
    <property type="entry name" value="IF-2"/>
    <property type="match status" value="1"/>
</dbReference>
<dbReference type="CDD" id="cd01887">
    <property type="entry name" value="IF2_eIF5B"/>
    <property type="match status" value="1"/>
</dbReference>
<evidence type="ECO:0000256" key="3">
    <source>
        <dbReference type="ARBA" id="ARBA00022490"/>
    </source>
</evidence>
<evidence type="ECO:0000256" key="1">
    <source>
        <dbReference type="ARBA" id="ARBA00004496"/>
    </source>
</evidence>
<organism evidence="10">
    <name type="scientific">hydrothermal vent metagenome</name>
    <dbReference type="NCBI Taxonomy" id="652676"/>
    <lineage>
        <taxon>unclassified sequences</taxon>
        <taxon>metagenomes</taxon>
        <taxon>ecological metagenomes</taxon>
    </lineage>
</organism>
<protein>
    <submittedName>
        <fullName evidence="10">Translation initiation factor 2</fullName>
    </submittedName>
</protein>
<dbReference type="InterPro" id="IPR005225">
    <property type="entry name" value="Small_GTP-bd"/>
</dbReference>
<name>A0A3B1CAS0_9ZZZZ</name>
<dbReference type="InterPro" id="IPR023115">
    <property type="entry name" value="TIF_IF2_dom3"/>
</dbReference>
<dbReference type="PANTHER" id="PTHR43381">
    <property type="entry name" value="TRANSLATION INITIATION FACTOR IF-2-RELATED"/>
    <property type="match status" value="1"/>
</dbReference>
<dbReference type="GO" id="GO:0003743">
    <property type="term" value="F:translation initiation factor activity"/>
    <property type="evidence" value="ECO:0007669"/>
    <property type="project" value="UniProtKB-KW"/>
</dbReference>
<dbReference type="Pfam" id="PF04760">
    <property type="entry name" value="IF2_N"/>
    <property type="match status" value="2"/>
</dbReference>
<keyword evidence="3" id="KW-0963">Cytoplasm</keyword>
<dbReference type="InterPro" id="IPR000795">
    <property type="entry name" value="T_Tr_GTP-bd_dom"/>
</dbReference>
<dbReference type="EMBL" id="UOGC01000153">
    <property type="protein sequence ID" value="VAX23751.1"/>
    <property type="molecule type" value="Genomic_DNA"/>
</dbReference>
<dbReference type="Pfam" id="PF03144">
    <property type="entry name" value="GTP_EFTU_D2"/>
    <property type="match status" value="1"/>
</dbReference>
<evidence type="ECO:0000256" key="2">
    <source>
        <dbReference type="ARBA" id="ARBA00007733"/>
    </source>
</evidence>
<dbReference type="Gene3D" id="2.40.30.10">
    <property type="entry name" value="Translation factors"/>
    <property type="match status" value="2"/>
</dbReference>
<evidence type="ECO:0000256" key="6">
    <source>
        <dbReference type="ARBA" id="ARBA00022917"/>
    </source>
</evidence>
<dbReference type="Pfam" id="PF22042">
    <property type="entry name" value="EF-G_D2"/>
    <property type="match status" value="1"/>
</dbReference>
<evidence type="ECO:0000256" key="5">
    <source>
        <dbReference type="ARBA" id="ARBA00022741"/>
    </source>
</evidence>
<sequence>MSGIRVHELSQETGVSSKDLIDLITKMGYPVKSHSSTVDYGVADRVRRQIKKMDLPVKKPKKAKAKPVEKKPVAKAKTATKKPADKPKTVPAKKPVVKAKVVTKKPEEEPIKAVVAEKPEPKKMPVSEKAPEPKTVTPNPEEVEKARVAYEAKRREEQARRKKATEEAQKRREAEEKKRAADAKRRKEGEAKRKNDAEKRKIRQAEDGERRKKAEEERELQRLMEEEDREKREAEAKRIVIDEATTVKEFAEKLRMGANEIIVKLIGKGMMATLNQTIDAAVAKELAVEMGYEIKTREEEEVETAPEEVEDKSKLRLRHPVVTIMGHVDHGKTSLLDTIRKTRVTEEEAGGITQKIGAYKVDVAGGSVVFLDTPGHEAFTAMRSRGAAFTDIVVLVVAADDGVMPQTVEAIHHAKAAQAPILVAVNKMDKPGANPEKIKQELTAHELVAEEWGGETIFCGVSAKTGEGIDHLLEMLLLQAEVLELKADPERLAFGAVIESKLDRGRGPVATVLVQKGTLKIGDPFVSGPHFGKVRALIDDTGARIKQAEPSTPVEVLGFNGVPNAGDTFMAVESERKAHQIALTRENAERLEGLVAKGHVRLDNLHAQITKGEIKELNIIIKADVQGSIEAVSKAFDDIKMEDVRIRVLHGAVGGITETDVNLAAASNAIIIGFNIRPTEKARTLAEEEAVDIRLYSIIYNAIDDVKAALEGMLEPVFEEKITGRAEVRDAFHIKRIGTIAGCMVSSGKIVRGSDARLIRDDMVIYTGKVSSLRRFKDDAKEVASGYECGIGLEKYNDIKVSDVIETFSMEETEASKARAGAQQKVGSS</sequence>
<feature type="compositionally biased region" description="Basic and acidic residues" evidence="8">
    <location>
        <begin position="142"/>
        <end position="234"/>
    </location>
</feature>
<evidence type="ECO:0000313" key="10">
    <source>
        <dbReference type="EMBL" id="VAX23751.1"/>
    </source>
</evidence>
<dbReference type="SUPFAM" id="SSF50447">
    <property type="entry name" value="Translation proteins"/>
    <property type="match status" value="2"/>
</dbReference>
<dbReference type="InterPro" id="IPR027417">
    <property type="entry name" value="P-loop_NTPase"/>
</dbReference>
<proteinExistence type="inferred from homology"/>
<gene>
    <name evidence="10" type="ORF">MNBD_NITROSPINAE01-912</name>
</gene>
<dbReference type="InterPro" id="IPR004161">
    <property type="entry name" value="EFTu-like_2"/>
</dbReference>
<dbReference type="InterPro" id="IPR036925">
    <property type="entry name" value="TIF_IF2_dom3_sf"/>
</dbReference>
<dbReference type="InterPro" id="IPR000178">
    <property type="entry name" value="TF_IF2_bacterial-like"/>
</dbReference>
<dbReference type="GO" id="GO:0005829">
    <property type="term" value="C:cytosol"/>
    <property type="evidence" value="ECO:0007669"/>
    <property type="project" value="TreeGrafter"/>
</dbReference>